<dbReference type="Pfam" id="PF04545">
    <property type="entry name" value="Sigma70_r4"/>
    <property type="match status" value="1"/>
</dbReference>
<protein>
    <submittedName>
        <fullName evidence="2">Sigma factor-like helix-turn-helix DNA-binding protein</fullName>
    </submittedName>
</protein>
<name>A0ABW4KKP7_9BACI</name>
<dbReference type="CDD" id="cd06171">
    <property type="entry name" value="Sigma70_r4"/>
    <property type="match status" value="1"/>
</dbReference>
<evidence type="ECO:0000313" key="3">
    <source>
        <dbReference type="Proteomes" id="UP001597301"/>
    </source>
</evidence>
<evidence type="ECO:0000313" key="2">
    <source>
        <dbReference type="EMBL" id="MFD1707366.1"/>
    </source>
</evidence>
<keyword evidence="3" id="KW-1185">Reference proteome</keyword>
<dbReference type="RefSeq" id="WP_380774087.1">
    <property type="nucleotide sequence ID" value="NZ_JBHUEO010000031.1"/>
</dbReference>
<dbReference type="Gene3D" id="1.20.140.160">
    <property type="match status" value="1"/>
</dbReference>
<organism evidence="2 3">
    <name type="scientific">Siminovitchia sediminis</name>
    <dbReference type="NCBI Taxonomy" id="1274353"/>
    <lineage>
        <taxon>Bacteria</taxon>
        <taxon>Bacillati</taxon>
        <taxon>Bacillota</taxon>
        <taxon>Bacilli</taxon>
        <taxon>Bacillales</taxon>
        <taxon>Bacillaceae</taxon>
        <taxon>Siminovitchia</taxon>
    </lineage>
</organism>
<feature type="domain" description="RNA polymerase sigma-70" evidence="1">
    <location>
        <begin position="415"/>
        <end position="441"/>
    </location>
</feature>
<dbReference type="InterPro" id="IPR007630">
    <property type="entry name" value="RNA_pol_sigma70_r4"/>
</dbReference>
<comment type="caution">
    <text evidence="2">The sequence shown here is derived from an EMBL/GenBank/DDBJ whole genome shotgun (WGS) entry which is preliminary data.</text>
</comment>
<dbReference type="SUPFAM" id="SSF88659">
    <property type="entry name" value="Sigma3 and sigma4 domains of RNA polymerase sigma factors"/>
    <property type="match status" value="1"/>
</dbReference>
<accession>A0ABW4KKP7</accession>
<evidence type="ECO:0000259" key="1">
    <source>
        <dbReference type="PROSITE" id="PS00716"/>
    </source>
</evidence>
<reference evidence="3" key="1">
    <citation type="journal article" date="2019" name="Int. J. Syst. Evol. Microbiol.">
        <title>The Global Catalogue of Microorganisms (GCM) 10K type strain sequencing project: providing services to taxonomists for standard genome sequencing and annotation.</title>
        <authorList>
            <consortium name="The Broad Institute Genomics Platform"/>
            <consortium name="The Broad Institute Genome Sequencing Center for Infectious Disease"/>
            <person name="Wu L."/>
            <person name="Ma J."/>
        </authorList>
    </citation>
    <scope>NUCLEOTIDE SEQUENCE [LARGE SCALE GENOMIC DNA]</scope>
    <source>
        <strain evidence="3">CGMCC 1.12295</strain>
    </source>
</reference>
<proteinExistence type="predicted"/>
<gene>
    <name evidence="2" type="ORF">ACFSCZ_11550</name>
</gene>
<dbReference type="InterPro" id="IPR013324">
    <property type="entry name" value="RNA_pol_sigma_r3/r4-like"/>
</dbReference>
<dbReference type="PRINTS" id="PR00046">
    <property type="entry name" value="SIGMA70FCT"/>
</dbReference>
<dbReference type="Proteomes" id="UP001597301">
    <property type="component" value="Unassembled WGS sequence"/>
</dbReference>
<dbReference type="PROSITE" id="PS00716">
    <property type="entry name" value="SIGMA70_2"/>
    <property type="match status" value="1"/>
</dbReference>
<sequence>MQDYIEMPRTIQELSEIHSVKLDALLHDQLSIHYLRDLYKSDRDAFFLMVDELSLRGFQFKTEKPNNILPADSPPPIPYIAVEADEQRFRKINFALLGIPGFIERFQVETDLFFHKIPLEGFQRLNAGIRVEELEEIFREAGFMIKHGSEQQAEIENSQERAEHGRYAIEDLFHENKFRLFRRFCKQNGITVLDDITSAVIEEFSFFPQVGVGKVQAVKDRLEEIGQNLQGIEENIPTGPVLEIANPLALDYSVSELFNENKFNKFRNFCIQHQIETVGQIEHTHIEMFTQFPGVGKKRVDDVQQKLKEYENTYEDIFPTCFESGGIFPYIQTSAIADLLDVYDIESDWDSTLTIGEIEGKPFEGVEEIPGDTLLTLSVKLKAQQHPKDILENIGSQLSDREATVLNSRFIENLTLEETAGILSVTRERVRQIEGKTIRKIFTHLKENQFVEGIKLIFPKKKFLSSHEMEMLVSDGYDFLVPIFKHKDSLLFYLPMLDVFYWDPQLESGIDKLYELINELPDVFYLHEHEETLMEGLEAAGFEHPTAEQIHLMLKNSLFHQYGTLYSRYKLAATDVLEQIFRKHVKEPLRLDEEGYEKLKRIAEKHLDYEFDGNLRSIDARLRSTRNVILVDRLTFQWFDGEAFDASILHQVEEYLDKRFEETSVINVEEVFQAFQSQLETYDICNKHHLYSIIKYFLGEKYSIGQGNTLNIFKDESGKMSLHEAIIDVIERAGGLCTKDHLEETLRWQRYKIDLAISSSSRLIPWGENQVILYEHIGLTEEEENRLRTLLAKSMPKGYTTAGLLYKELMFDPSLSVLISQRGIDDHAKLAGIMKVLDPELRGHTNFIYKADSPYTTFDQVILDEFKQESSRQEIREFAMKHGYSYVMAAGLLASLMESGQLLEIDYDTLYPAAELKIEEDVIRQLKDFIGEQMEGTAYICLENVKGYRRKLPVIDYRWNPYLMKSLLVRNGYRQIHKVNRDYRYDKAILVKEDSEIQTFEELVHWILTNEFDGNMHEVFVYDFLMKKGLLAEQAYDHEKILPHELKTGSLVSVNEIGIVSVRQG</sequence>
<dbReference type="InterPro" id="IPR000943">
    <property type="entry name" value="RNA_pol_sigma70"/>
</dbReference>
<dbReference type="EMBL" id="JBHUEO010000031">
    <property type="protein sequence ID" value="MFD1707366.1"/>
    <property type="molecule type" value="Genomic_DNA"/>
</dbReference>